<evidence type="ECO:0000313" key="3">
    <source>
        <dbReference type="Proteomes" id="UP000326340"/>
    </source>
</evidence>
<keyword evidence="3" id="KW-1185">Reference proteome</keyword>
<comment type="caution">
    <text evidence="2">The sequence shown here is derived from an EMBL/GenBank/DDBJ whole genome shotgun (WGS) entry which is preliminary data.</text>
</comment>
<keyword evidence="1" id="KW-0472">Membrane</keyword>
<keyword evidence="1" id="KW-0812">Transmembrane</keyword>
<name>A0A5Q4BZU9_9PEZI</name>
<feature type="transmembrane region" description="Helical" evidence="1">
    <location>
        <begin position="64"/>
        <end position="83"/>
    </location>
</feature>
<evidence type="ECO:0000313" key="2">
    <source>
        <dbReference type="EMBL" id="TQN72598.1"/>
    </source>
</evidence>
<protein>
    <submittedName>
        <fullName evidence="2">Uncharacterized protein</fullName>
    </submittedName>
</protein>
<gene>
    <name evidence="2" type="ORF">CSHISOI_02864</name>
</gene>
<feature type="non-terminal residue" evidence="2">
    <location>
        <position position="1"/>
    </location>
</feature>
<keyword evidence="1" id="KW-1133">Transmembrane helix</keyword>
<organism evidence="2 3">
    <name type="scientific">Colletotrichum shisoi</name>
    <dbReference type="NCBI Taxonomy" id="2078593"/>
    <lineage>
        <taxon>Eukaryota</taxon>
        <taxon>Fungi</taxon>
        <taxon>Dikarya</taxon>
        <taxon>Ascomycota</taxon>
        <taxon>Pezizomycotina</taxon>
        <taxon>Sordariomycetes</taxon>
        <taxon>Hypocreomycetidae</taxon>
        <taxon>Glomerellales</taxon>
        <taxon>Glomerellaceae</taxon>
        <taxon>Colletotrichum</taxon>
        <taxon>Colletotrichum destructivum species complex</taxon>
    </lineage>
</organism>
<dbReference type="Proteomes" id="UP000326340">
    <property type="component" value="Unassembled WGS sequence"/>
</dbReference>
<reference evidence="2 3" key="1">
    <citation type="journal article" date="2019" name="Sci. Rep.">
        <title>Colletotrichum shisoi sp. nov., an anthracnose pathogen of Perilla frutescens in Japan: molecular phylogenetic, morphological and genomic evidence.</title>
        <authorList>
            <person name="Gan P."/>
            <person name="Tsushima A."/>
            <person name="Hiroyama R."/>
            <person name="Narusaka M."/>
            <person name="Takano Y."/>
            <person name="Narusaka Y."/>
            <person name="Kawaradani M."/>
            <person name="Damm U."/>
            <person name="Shirasu K."/>
        </authorList>
    </citation>
    <scope>NUCLEOTIDE SEQUENCE [LARGE SCALE GENOMIC DNA]</scope>
    <source>
        <strain evidence="2 3">PG-2018a</strain>
    </source>
</reference>
<dbReference type="AlphaFoldDB" id="A0A5Q4BZU9"/>
<dbReference type="EMBL" id="PUHP01000159">
    <property type="protein sequence ID" value="TQN72598.1"/>
    <property type="molecule type" value="Genomic_DNA"/>
</dbReference>
<evidence type="ECO:0000256" key="1">
    <source>
        <dbReference type="SAM" id="Phobius"/>
    </source>
</evidence>
<sequence length="102" mass="11367">CATPAPETRTRTVFHRAWIRNQAFATSKSPLARPMASEESCCEFLKMPATKLEGPRGRPLDSGVTPWVFFSSFFLCFLLSFPLPSQGIRIFALDCLILISLA</sequence>
<proteinExistence type="predicted"/>
<accession>A0A5Q4BZU9</accession>